<dbReference type="InterPro" id="IPR050570">
    <property type="entry name" value="Cell_wall_metabolism_enzyme"/>
</dbReference>
<feature type="coiled-coil region" evidence="2">
    <location>
        <begin position="169"/>
        <end position="228"/>
    </location>
</feature>
<reference evidence="6 7" key="1">
    <citation type="journal article" date="2015" name="Nature">
        <title>rRNA introns, odd ribosomes, and small enigmatic genomes across a large radiation of phyla.</title>
        <authorList>
            <person name="Brown C.T."/>
            <person name="Hug L.A."/>
            <person name="Thomas B.C."/>
            <person name="Sharon I."/>
            <person name="Castelle C.J."/>
            <person name="Singh A."/>
            <person name="Wilkins M.J."/>
            <person name="Williams K.H."/>
            <person name="Banfield J.F."/>
        </authorList>
    </citation>
    <scope>NUCLEOTIDE SEQUENCE [LARGE SCALE GENOMIC DNA]</scope>
</reference>
<dbReference type="GO" id="GO:0004222">
    <property type="term" value="F:metalloendopeptidase activity"/>
    <property type="evidence" value="ECO:0007669"/>
    <property type="project" value="TreeGrafter"/>
</dbReference>
<dbReference type="InterPro" id="IPR016047">
    <property type="entry name" value="M23ase_b-sheet_dom"/>
</dbReference>
<dbReference type="InterPro" id="IPR057309">
    <property type="entry name" value="PcsB_CC"/>
</dbReference>
<dbReference type="SUPFAM" id="SSF57997">
    <property type="entry name" value="Tropomyosin"/>
    <property type="match status" value="1"/>
</dbReference>
<dbReference type="EMBL" id="LCFB01000048">
    <property type="protein sequence ID" value="KKS83166.1"/>
    <property type="molecule type" value="Genomic_DNA"/>
</dbReference>
<dbReference type="STRING" id="1618436.UV59_C0048G0005"/>
<feature type="chain" id="PRO_5002536912" evidence="3">
    <location>
        <begin position="24"/>
        <end position="390"/>
    </location>
</feature>
<feature type="coiled-coil region" evidence="2">
    <location>
        <begin position="36"/>
        <end position="112"/>
    </location>
</feature>
<comment type="caution">
    <text evidence="6">The sequence shown here is derived from an EMBL/GenBank/DDBJ whole genome shotgun (WGS) entry which is preliminary data.</text>
</comment>
<sequence>MKKFLIITAIIVLVLNSVLPVAAHPGHEHFGIGGEFDDIENKIEDLKQKITDAQTKTKTLNSEIKSMDSNITLLEKEVVTTETKIAELGEQIEGLTQKIEKLEITLSKLSELLLNRIVAAYKVNRISHLTLLLSSNGITDLVNRAKYIQIVQEHDQKVMTDVQITKDTYSEQKQLREEKKQEQENLKVQLEAQQKKLEEQKKQKQALLEQTKNDESTYQKMLQQALAEKQAIEAALVSGVKEGPVKQGDPIALVGNSGYPGCSTGAHLHFEVRKDNQWVNPGGYLKSRTVQDDQNGGGSTTIGSGSWEWPLEGDVLVTQHYGQTPYSWRYAYSGGIHTGIDMYSHTSSVIRAPKDGTLYSSKQQCGGSSIINIKYIDHGDGVISFYLHVQ</sequence>
<evidence type="ECO:0000313" key="7">
    <source>
        <dbReference type="Proteomes" id="UP000034543"/>
    </source>
</evidence>
<dbReference type="Pfam" id="PF24568">
    <property type="entry name" value="CC_PcsB"/>
    <property type="match status" value="1"/>
</dbReference>
<evidence type="ECO:0000256" key="3">
    <source>
        <dbReference type="SAM" id="SignalP"/>
    </source>
</evidence>
<evidence type="ECO:0000256" key="1">
    <source>
        <dbReference type="ARBA" id="ARBA00022729"/>
    </source>
</evidence>
<keyword evidence="2" id="KW-0175">Coiled coil</keyword>
<feature type="domain" description="M23ase beta-sheet core" evidence="4">
    <location>
        <begin position="241"/>
        <end position="281"/>
    </location>
</feature>
<feature type="domain" description="Peptidoglycan hydrolase PcsB coiled-coil" evidence="5">
    <location>
        <begin position="99"/>
        <end position="167"/>
    </location>
</feature>
<dbReference type="InterPro" id="IPR011055">
    <property type="entry name" value="Dup_hybrid_motif"/>
</dbReference>
<keyword evidence="1 3" id="KW-0732">Signal</keyword>
<dbReference type="Gene3D" id="6.10.250.3150">
    <property type="match status" value="1"/>
</dbReference>
<protein>
    <submittedName>
        <fullName evidence="6">Uncharacterized protein</fullName>
    </submittedName>
</protein>
<dbReference type="PANTHER" id="PTHR21666">
    <property type="entry name" value="PEPTIDASE-RELATED"/>
    <property type="match status" value="1"/>
</dbReference>
<evidence type="ECO:0000313" key="6">
    <source>
        <dbReference type="EMBL" id="KKS83166.1"/>
    </source>
</evidence>
<dbReference type="SUPFAM" id="SSF51261">
    <property type="entry name" value="Duplicated hybrid motif"/>
    <property type="match status" value="2"/>
</dbReference>
<feature type="signal peptide" evidence="3">
    <location>
        <begin position="1"/>
        <end position="23"/>
    </location>
</feature>
<evidence type="ECO:0000256" key="2">
    <source>
        <dbReference type="SAM" id="Coils"/>
    </source>
</evidence>
<gene>
    <name evidence="6" type="ORF">UV59_C0048G0005</name>
</gene>
<dbReference type="CDD" id="cd12797">
    <property type="entry name" value="M23_peptidase"/>
    <property type="match status" value="2"/>
</dbReference>
<organism evidence="6 7">
    <name type="scientific">Candidatus Gottesmanbacteria bacterium GW2011_GWA1_43_11</name>
    <dbReference type="NCBI Taxonomy" id="1618436"/>
    <lineage>
        <taxon>Bacteria</taxon>
        <taxon>Candidatus Gottesmaniibacteriota</taxon>
    </lineage>
</organism>
<dbReference type="Proteomes" id="UP000034543">
    <property type="component" value="Unassembled WGS sequence"/>
</dbReference>
<name>A0A0G1EJG0_9BACT</name>
<dbReference type="AlphaFoldDB" id="A0A0G1EJG0"/>
<dbReference type="Gene3D" id="2.70.70.10">
    <property type="entry name" value="Glucose Permease (Domain IIA)"/>
    <property type="match status" value="2"/>
</dbReference>
<dbReference type="Pfam" id="PF01551">
    <property type="entry name" value="Peptidase_M23"/>
    <property type="match status" value="1"/>
</dbReference>
<evidence type="ECO:0000259" key="5">
    <source>
        <dbReference type="Pfam" id="PF24568"/>
    </source>
</evidence>
<dbReference type="PANTHER" id="PTHR21666:SF270">
    <property type="entry name" value="MUREIN HYDROLASE ACTIVATOR ENVC"/>
    <property type="match status" value="1"/>
</dbReference>
<evidence type="ECO:0000259" key="4">
    <source>
        <dbReference type="Pfam" id="PF01551"/>
    </source>
</evidence>
<accession>A0A0G1EJG0</accession>
<proteinExistence type="predicted"/>